<keyword evidence="6" id="KW-1185">Reference proteome</keyword>
<evidence type="ECO:0000256" key="4">
    <source>
        <dbReference type="SAM" id="Phobius"/>
    </source>
</evidence>
<keyword evidence="4" id="KW-1133">Transmembrane helix</keyword>
<evidence type="ECO:0000256" key="2">
    <source>
        <dbReference type="ARBA" id="ARBA00023043"/>
    </source>
</evidence>
<sequence>MYTKICEAIKSSDILTLRCLMQEAGLEEANGTASAQGRPLWSMVDSDGRSVLQVAVESQNTGVLKCVMEALPGNCLVDLCAKKTSTSHPFFPESTPLHTAIAVGRMEVLESLLRGMLSARGQNGKPPSSTVVVWHTADANGRTPLAAALATGKLEIVKLVLGAIKTLERDMQTARGDRVPLVPGILQIDDIRVRGDNGLNMAVSTGNVGIVEVLIDALTPEELAPILTRCNLVGDTALDQAARAGNVDIVRLLVKKLGDLYEPWVSTPFQVVVESCAESKYKGNGAQVPEHFSMRLLGNAVSSGNAQVVKEVLGPLSIEERYKLLSRTSWGYPYPALHLAFSSGAHECVKIMLDSLVACPGGGTKYVSKVLAQRSGGLTPLHCAVDAKSVAVVQGYGLPKGVLFGLLTAGGSSCSPEGPVYVPDGMNPLQAMLAGPTGDGNPVPGAVGVIRAMLDLLEGDAVLMQRVLSSMDAGGRNTLYTFASLVGSRGVSATDFVTMLNYLEGRVNLRTLLEQKNMTEDVSTLDVVHEAEHNLYSWGFSLNDHVSQALNRQRGVSKSRASRLKVAGDAAVLSSFFLSCISGLIVVCSALYNVCSTGVKKKSAGFTVFEIAYIVFAFSVVMLLLTFFCITPGMHGAANRCAVITGDPRVNIPEPSFNDGISICANTEIQFRPEDVEKIEMERLHLRSKRDPMAVFSSSPSLSSSALSARPVPGLLVEQLSAFHVRDPGHHCCSTSENEGSYALEESPGTGIQGLAAEGLCDEQQKGVAE</sequence>
<dbReference type="PROSITE" id="PS50088">
    <property type="entry name" value="ANK_REPEAT"/>
    <property type="match status" value="1"/>
</dbReference>
<gene>
    <name evidence="5" type="ordered locus">NSE_0023</name>
</gene>
<dbReference type="eggNOG" id="COG0666">
    <property type="taxonomic scope" value="Bacteria"/>
</dbReference>
<dbReference type="InterPro" id="IPR036770">
    <property type="entry name" value="Ankyrin_rpt-contain_sf"/>
</dbReference>
<keyword evidence="2 3" id="KW-0040">ANK repeat</keyword>
<feature type="transmembrane region" description="Helical" evidence="4">
    <location>
        <begin position="612"/>
        <end position="630"/>
    </location>
</feature>
<dbReference type="KEGG" id="nse:NSE_0023"/>
<name>Q2GF30_EHRS3</name>
<dbReference type="SMART" id="SM00248">
    <property type="entry name" value="ANK"/>
    <property type="match status" value="7"/>
</dbReference>
<evidence type="ECO:0000256" key="3">
    <source>
        <dbReference type="PROSITE-ProRule" id="PRU00023"/>
    </source>
</evidence>
<dbReference type="EMBL" id="CP000237">
    <property type="protein sequence ID" value="ABD45784.1"/>
    <property type="molecule type" value="Genomic_DNA"/>
</dbReference>
<dbReference type="Gene3D" id="1.25.40.20">
    <property type="entry name" value="Ankyrin repeat-containing domain"/>
    <property type="match status" value="3"/>
</dbReference>
<dbReference type="SUPFAM" id="SSF48403">
    <property type="entry name" value="Ankyrin repeat"/>
    <property type="match status" value="1"/>
</dbReference>
<dbReference type="OrthoDB" id="7165042at2"/>
<dbReference type="STRING" id="222891.NSE_0023"/>
<feature type="transmembrane region" description="Helical" evidence="4">
    <location>
        <begin position="570"/>
        <end position="592"/>
    </location>
</feature>
<reference evidence="5 6" key="1">
    <citation type="journal article" date="2006" name="PLoS Genet.">
        <title>Comparative genomics of emerging human ehrlichiosis agents.</title>
        <authorList>
            <person name="Dunning Hotopp J.C."/>
            <person name="Lin M."/>
            <person name="Madupu R."/>
            <person name="Crabtree J."/>
            <person name="Angiuoli S.V."/>
            <person name="Eisen J.A."/>
            <person name="Seshadri R."/>
            <person name="Ren Q."/>
            <person name="Wu M."/>
            <person name="Utterback T.R."/>
            <person name="Smith S."/>
            <person name="Lewis M."/>
            <person name="Khouri H."/>
            <person name="Zhang C."/>
            <person name="Niu H."/>
            <person name="Lin Q."/>
            <person name="Ohashi N."/>
            <person name="Zhi N."/>
            <person name="Nelson W."/>
            <person name="Brinkac L.M."/>
            <person name="Dodson R.J."/>
            <person name="Rosovitz M.J."/>
            <person name="Sundaram J."/>
            <person name="Daugherty S.C."/>
            <person name="Davidsen T."/>
            <person name="Durkin A.S."/>
            <person name="Gwinn M."/>
            <person name="Haft D.H."/>
            <person name="Selengut J.D."/>
            <person name="Sullivan S.A."/>
            <person name="Zafar N."/>
            <person name="Zhou L."/>
            <person name="Benahmed F."/>
            <person name="Forberger H."/>
            <person name="Halpin R."/>
            <person name="Mulligan S."/>
            <person name="Robinson J."/>
            <person name="White O."/>
            <person name="Rikihisa Y."/>
            <person name="Tettelin H."/>
        </authorList>
    </citation>
    <scope>NUCLEOTIDE SEQUENCE [LARGE SCALE GENOMIC DNA]</scope>
    <source>
        <strain evidence="6">ATCC VR-367 / Miyayama</strain>
    </source>
</reference>
<keyword evidence="4" id="KW-0472">Membrane</keyword>
<dbReference type="PANTHER" id="PTHR24203">
    <property type="entry name" value="ANKYRIN REPEAT FAMILY PROTEIN"/>
    <property type="match status" value="1"/>
</dbReference>
<keyword evidence="1" id="KW-0677">Repeat</keyword>
<dbReference type="Proteomes" id="UP000001942">
    <property type="component" value="Chromosome"/>
</dbReference>
<evidence type="ECO:0000256" key="1">
    <source>
        <dbReference type="ARBA" id="ARBA00022737"/>
    </source>
</evidence>
<dbReference type="Pfam" id="PF12796">
    <property type="entry name" value="Ank_2"/>
    <property type="match status" value="1"/>
</dbReference>
<evidence type="ECO:0000313" key="6">
    <source>
        <dbReference type="Proteomes" id="UP000001942"/>
    </source>
</evidence>
<keyword evidence="4" id="KW-0812">Transmembrane</keyword>
<dbReference type="AlphaFoldDB" id="Q2GF30"/>
<evidence type="ECO:0000313" key="5">
    <source>
        <dbReference type="EMBL" id="ABD45784.1"/>
    </source>
</evidence>
<dbReference type="PROSITE" id="PS50297">
    <property type="entry name" value="ANK_REP_REGION"/>
    <property type="match status" value="1"/>
</dbReference>
<dbReference type="HOGENOM" id="CLU_362831_0_0_5"/>
<feature type="repeat" description="ANK" evidence="3">
    <location>
        <begin position="233"/>
        <end position="260"/>
    </location>
</feature>
<dbReference type="InterPro" id="IPR002110">
    <property type="entry name" value="Ankyrin_rpt"/>
</dbReference>
<proteinExistence type="predicted"/>
<protein>
    <submittedName>
        <fullName evidence="5">Uncharacterized protein</fullName>
    </submittedName>
</protein>
<organism evidence="5 6">
    <name type="scientific">Ehrlichia sennetsu (strain ATCC VR-367 / Miyayama)</name>
    <name type="common">Neorickettsia sennetsu</name>
    <dbReference type="NCBI Taxonomy" id="222891"/>
    <lineage>
        <taxon>Bacteria</taxon>
        <taxon>Pseudomonadati</taxon>
        <taxon>Pseudomonadota</taxon>
        <taxon>Alphaproteobacteria</taxon>
        <taxon>Rickettsiales</taxon>
        <taxon>Anaplasmataceae</taxon>
        <taxon>Ehrlichia</taxon>
    </lineage>
</organism>
<dbReference type="PANTHER" id="PTHR24203:SF45">
    <property type="entry name" value="ANKYRIN REPEAT DOMAIN 6"/>
    <property type="match status" value="1"/>
</dbReference>
<accession>Q2GF30</accession>